<evidence type="ECO:0000256" key="1">
    <source>
        <dbReference type="ARBA" id="ARBA00004236"/>
    </source>
</evidence>
<evidence type="ECO:0000256" key="4">
    <source>
        <dbReference type="SAM" id="Phobius"/>
    </source>
</evidence>
<dbReference type="InterPro" id="IPR017896">
    <property type="entry name" value="4Fe4S_Fe-S-bd"/>
</dbReference>
<dbReference type="PANTHER" id="PTHR30224:SF4">
    <property type="entry name" value="ELECTRON TRANSPORT PROTEIN YCCM-RELATED"/>
    <property type="match status" value="1"/>
</dbReference>
<dbReference type="GO" id="GO:0010181">
    <property type="term" value="F:FMN binding"/>
    <property type="evidence" value="ECO:0007669"/>
    <property type="project" value="InterPro"/>
</dbReference>
<keyword evidence="5" id="KW-0732">Signal</keyword>
<keyword evidence="4" id="KW-0812">Transmembrane</keyword>
<dbReference type="InterPro" id="IPR007329">
    <property type="entry name" value="FMN-bd"/>
</dbReference>
<organism evidence="7">
    <name type="scientific">Marinobacter nauticus</name>
    <name type="common">Marinobacter hydrocarbonoclasticus</name>
    <name type="synonym">Marinobacter aquaeolei</name>
    <dbReference type="NCBI Taxonomy" id="2743"/>
    <lineage>
        <taxon>Bacteria</taxon>
        <taxon>Pseudomonadati</taxon>
        <taxon>Pseudomonadota</taxon>
        <taxon>Gammaproteobacteria</taxon>
        <taxon>Pseudomonadales</taxon>
        <taxon>Marinobacteraceae</taxon>
        <taxon>Marinobacter</taxon>
    </lineage>
</organism>
<keyword evidence="4" id="KW-1133">Transmembrane helix</keyword>
<dbReference type="GO" id="GO:0003677">
    <property type="term" value="F:DNA binding"/>
    <property type="evidence" value="ECO:0007669"/>
    <property type="project" value="InterPro"/>
</dbReference>
<feature type="transmembrane region" description="Helical" evidence="4">
    <location>
        <begin position="545"/>
        <end position="566"/>
    </location>
</feature>
<dbReference type="GO" id="GO:0005886">
    <property type="term" value="C:plasma membrane"/>
    <property type="evidence" value="ECO:0007669"/>
    <property type="project" value="UniProtKB-SubCell"/>
</dbReference>
<evidence type="ECO:0000256" key="5">
    <source>
        <dbReference type="SAM" id="SignalP"/>
    </source>
</evidence>
<dbReference type="InterPro" id="IPR052378">
    <property type="entry name" value="NosR_regulator"/>
</dbReference>
<accession>A0A455W7L5</accession>
<dbReference type="SMART" id="SM00900">
    <property type="entry name" value="FMN_bind"/>
    <property type="match status" value="1"/>
</dbReference>
<comment type="subcellular location">
    <subcellularLocation>
        <location evidence="1">Cell membrane</location>
    </subcellularLocation>
</comment>
<sequence length="703" mass="79470">MAGRILLSLLLCCLAATPLRAELSDDTRQIIQELFPSATIIEEQLADFPVYPVYQLQELLGYAYVSTDFSKLPGFAGKPITMMIGLDTRGRFTGVRVLHHHEPVFLHGLGEESLYEFVDQYQGRALTEQIVVSSSGRSGRTSSGNVVYFDGVSKATVSVLIINDSVLSSALQVARNKLEGFAQAAPTRARQDLYEPLTWEQLLERGYVTRIEVTAADVEQQLGRPLSDYPGNLEPDDGEAFSELYLAYMNSPMVGRNLLGEERYQAFRERLGDNGKVMLMMSRGRYPHIGADFVPGSTPDRFGLSQNQLSVEMRDLNWLDAGQSFAAAGVPEMTAVNLFRVGGNAGFNPGVESTLTLNTVLARNHLVVDTARFELPVAFPEELFETVDIAAGPEQSRAPMWVGLWKERWWQITLLVLSLTVLTIFFARQKTLTRHPKLVHRFRWCFLFFTLFFIGFYAQGQLSVVNIYTLLLAIKDGFSLNMFLLDPVIFILWTYTFVTLFIWGRGLFCGWLCPFGVLQEMASWLGQKLRFRQIKVPERWHRKLILIKYPVLLAIVIASFYSLTLAEQLSEVEPFKTSITLFFVRYWPFVVYAVALLAVGMFIHKFYCRYLCPLGAGLAVLGKFRIFSWLERVDRCGQPCQHCKNACGINAIRKDGRIDYDECIQCLECVVILRDQNQCVDAIVRNKQQQKQARILATDAAGA</sequence>
<feature type="transmembrane region" description="Helical" evidence="4">
    <location>
        <begin position="586"/>
        <end position="603"/>
    </location>
</feature>
<protein>
    <submittedName>
        <fullName evidence="7">Regulatory protein NosR</fullName>
    </submittedName>
</protein>
<name>A0A455W7L5_MARNT</name>
<evidence type="ECO:0000313" key="7">
    <source>
        <dbReference type="EMBL" id="BBJ05546.1"/>
    </source>
</evidence>
<keyword evidence="2" id="KW-1003">Cell membrane</keyword>
<evidence type="ECO:0000259" key="6">
    <source>
        <dbReference type="SMART" id="SM00900"/>
    </source>
</evidence>
<feature type="signal peptide" evidence="5">
    <location>
        <begin position="1"/>
        <end position="21"/>
    </location>
</feature>
<dbReference type="GO" id="GO:0045893">
    <property type="term" value="P:positive regulation of DNA-templated transcription"/>
    <property type="evidence" value="ECO:0007669"/>
    <property type="project" value="InterPro"/>
</dbReference>
<dbReference type="PANTHER" id="PTHR30224">
    <property type="entry name" value="ELECTRON TRANSPORT PROTEIN"/>
    <property type="match status" value="1"/>
</dbReference>
<dbReference type="Pfam" id="PF04205">
    <property type="entry name" value="FMN_bind"/>
    <property type="match status" value="1"/>
</dbReference>
<dbReference type="Pfam" id="PF12801">
    <property type="entry name" value="Fer4_5"/>
    <property type="match status" value="2"/>
</dbReference>
<evidence type="ECO:0000256" key="2">
    <source>
        <dbReference type="ARBA" id="ARBA00022475"/>
    </source>
</evidence>
<evidence type="ECO:0000256" key="3">
    <source>
        <dbReference type="ARBA" id="ARBA00023136"/>
    </source>
</evidence>
<keyword evidence="3 4" id="KW-0472">Membrane</keyword>
<feature type="chain" id="PRO_5019780840" evidence="5">
    <location>
        <begin position="22"/>
        <end position="703"/>
    </location>
</feature>
<dbReference type="InterPro" id="IPR011399">
    <property type="entry name" value="NosR"/>
</dbReference>
<dbReference type="AlphaFoldDB" id="A0A455W7L5"/>
<feature type="transmembrane region" description="Helical" evidence="4">
    <location>
        <begin position="478"/>
        <end position="503"/>
    </location>
</feature>
<dbReference type="SUPFAM" id="SSF54862">
    <property type="entry name" value="4Fe-4S ferredoxins"/>
    <property type="match status" value="1"/>
</dbReference>
<gene>
    <name evidence="7" type="primary">nosR_2</name>
    <name evidence="7" type="ORF">YBY_33950</name>
</gene>
<proteinExistence type="predicted"/>
<feature type="domain" description="FMN-binding" evidence="6">
    <location>
        <begin position="74"/>
        <end position="173"/>
    </location>
</feature>
<feature type="transmembrane region" description="Helical" evidence="4">
    <location>
        <begin position="409"/>
        <end position="427"/>
    </location>
</feature>
<feature type="transmembrane region" description="Helical" evidence="4">
    <location>
        <begin position="439"/>
        <end position="458"/>
    </location>
</feature>
<dbReference type="EMBL" id="AP019537">
    <property type="protein sequence ID" value="BBJ05546.1"/>
    <property type="molecule type" value="Genomic_DNA"/>
</dbReference>
<dbReference type="PIRSF" id="PIRSF036354">
    <property type="entry name" value="NosR"/>
    <property type="match status" value="1"/>
</dbReference>
<reference evidence="7" key="1">
    <citation type="submission" date="2019-03" db="EMBL/GenBank/DDBJ databases">
        <title>Whole genome analysis of nitrate-reducing bacteria Marinobacter hydrocarbonoclasticus YB03.</title>
        <authorList>
            <person name="Azam A.H."/>
            <person name="Yuk S.R."/>
            <person name="Kamarisima K."/>
            <person name="Miyanaga K."/>
            <person name="Tanji Y."/>
        </authorList>
    </citation>
    <scope>NUCLEOTIDE SEQUENCE</scope>
    <source>
        <strain evidence="7">YB03</strain>
    </source>
</reference>